<dbReference type="Proteomes" id="UP001154061">
    <property type="component" value="Unassembled WGS sequence"/>
</dbReference>
<accession>A0A9Q4L4B9</accession>
<name>A0A9Q4L4B9_9EURY</name>
<comment type="caution">
    <text evidence="1">The sequence shown here is derived from an EMBL/GenBank/DDBJ whole genome shotgun (WGS) entry which is preliminary data.</text>
</comment>
<proteinExistence type="predicted"/>
<protein>
    <submittedName>
        <fullName evidence="1">Uncharacterized protein</fullName>
    </submittedName>
</protein>
<reference evidence="1" key="1">
    <citation type="submission" date="2022-06" db="EMBL/GenBank/DDBJ databases">
        <title>Natrinema sp. a new haloarchaeum isolate from saline soil.</title>
        <authorList>
            <person name="Strakova D."/>
            <person name="Galisteo C."/>
            <person name="Sanchez-Porro C."/>
            <person name="Ventosa A."/>
        </authorList>
    </citation>
    <scope>NUCLEOTIDE SEQUENCE</scope>
    <source>
        <strain evidence="1">S1CR25-10</strain>
    </source>
</reference>
<dbReference type="EMBL" id="JAMQOT010000004">
    <property type="protein sequence ID" value="MDF9746292.1"/>
    <property type="molecule type" value="Genomic_DNA"/>
</dbReference>
<dbReference type="AlphaFoldDB" id="A0A9Q4L4B9"/>
<organism evidence="1 2">
    <name type="scientific">Natrinema salsiterrestre</name>
    <dbReference type="NCBI Taxonomy" id="2950540"/>
    <lineage>
        <taxon>Archaea</taxon>
        <taxon>Methanobacteriati</taxon>
        <taxon>Methanobacteriota</taxon>
        <taxon>Stenosarchaea group</taxon>
        <taxon>Halobacteria</taxon>
        <taxon>Halobacteriales</taxon>
        <taxon>Natrialbaceae</taxon>
        <taxon>Natrinema</taxon>
    </lineage>
</organism>
<gene>
    <name evidence="1" type="ORF">NDI89_11935</name>
</gene>
<keyword evidence="2" id="KW-1185">Reference proteome</keyword>
<dbReference type="RefSeq" id="WP_277521848.1">
    <property type="nucleotide sequence ID" value="NZ_JAMQOT010000004.1"/>
</dbReference>
<sequence>MSKSESQNKNDGSIELENYVRNLSETEGVHSIAVAKESLLEGRALIIKVHADLSDAESVDDEKQLQFAGNQMQAVVHLESWGVGSPFEVPIFLEGQVAVEDGIKFLKQYARDPKEANLYDLVLSEDE</sequence>
<evidence type="ECO:0000313" key="2">
    <source>
        <dbReference type="Proteomes" id="UP001154061"/>
    </source>
</evidence>
<evidence type="ECO:0000313" key="1">
    <source>
        <dbReference type="EMBL" id="MDF9746292.1"/>
    </source>
</evidence>